<dbReference type="UniPathway" id="UPA00359">
    <property type="reaction ID" value="UER00482"/>
</dbReference>
<reference evidence="11 12" key="1">
    <citation type="submission" date="2014-04" db="EMBL/GenBank/DDBJ databases">
        <authorList>
            <consortium name="International Citrus Genome Consortium"/>
            <person name="Gmitter F."/>
            <person name="Chen C."/>
            <person name="Farmerie W."/>
            <person name="Harkins T."/>
            <person name="Desany B."/>
            <person name="Mohiuddin M."/>
            <person name="Kodira C."/>
            <person name="Borodovsky M."/>
            <person name="Lomsadze A."/>
            <person name="Burns P."/>
            <person name="Jenkins J."/>
            <person name="Prochnik S."/>
            <person name="Shu S."/>
            <person name="Chapman J."/>
            <person name="Pitluck S."/>
            <person name="Schmutz J."/>
            <person name="Rokhsar D."/>
        </authorList>
    </citation>
    <scope>NUCLEOTIDE SEQUENCE</scope>
</reference>
<keyword evidence="9" id="KW-0443">Lipid metabolism</keyword>
<sequence length="364" mass="40926">MEKLRRIVNEIAYAQDHAKLTPIQSSLIPLLSLASSLYGISLFLRHSFYRFGFFSKHRLPVPVISVGNLTWGGNGKTPMVEFLAHCLADSEISPLILTRGYAGGDEVRMLERHLLERPAKIGKNCINPKVGSHLKSGKIGAVILDDGMQHWSLRRDLEIVMVNGLMPWGNRKLLPLGPLREPLMALKRADIAVVHHADLISEQNLKDIELEMRDIKKSLSIFFTRMVPSYLFEVGNINSKIPLTAVCNANVLCVSAIGSANAFVQSLQKLGPCSVNRLDFNDHHSFQARDIEMIKKKLEELEGKFNPKPIVVVTEKDYDRDPEILMHLEAYKVLVLCSKLQIIPCRGCTEDSFKLLLKELVDVK</sequence>
<gene>
    <name evidence="11" type="ORF">CISIN_1g017904mg</name>
</gene>
<dbReference type="EMBL" id="KK784918">
    <property type="protein sequence ID" value="KDO62753.1"/>
    <property type="molecule type" value="Genomic_DNA"/>
</dbReference>
<keyword evidence="3" id="KW-0444">Lipid biosynthesis</keyword>
<dbReference type="AlphaFoldDB" id="A0A067F607"/>
<keyword evidence="6" id="KW-0547">Nucleotide-binding</keyword>
<dbReference type="GO" id="GO:0005524">
    <property type="term" value="F:ATP binding"/>
    <property type="evidence" value="ECO:0007669"/>
    <property type="project" value="UniProtKB-KW"/>
</dbReference>
<dbReference type="SMR" id="A0A067F607"/>
<evidence type="ECO:0000256" key="10">
    <source>
        <dbReference type="SAM" id="Phobius"/>
    </source>
</evidence>
<dbReference type="PANTHER" id="PTHR42724">
    <property type="entry name" value="TETRAACYLDISACCHARIDE 4'-KINASE"/>
    <property type="match status" value="1"/>
</dbReference>
<keyword evidence="10" id="KW-1133">Transmembrane helix</keyword>
<dbReference type="PaxDb" id="2711-XP_006475046.1"/>
<protein>
    <recommendedName>
        <fullName evidence="2">tetraacyldisaccharide 4'-kinase</fullName>
        <ecNumber evidence="2">2.7.1.130</ecNumber>
    </recommendedName>
</protein>
<keyword evidence="12" id="KW-1185">Reference proteome</keyword>
<evidence type="ECO:0000256" key="8">
    <source>
        <dbReference type="ARBA" id="ARBA00022840"/>
    </source>
</evidence>
<keyword evidence="10" id="KW-0812">Transmembrane</keyword>
<name>A0A067F607_CITSI</name>
<keyword evidence="10" id="KW-0472">Membrane</keyword>
<evidence type="ECO:0000313" key="12">
    <source>
        <dbReference type="Proteomes" id="UP000027120"/>
    </source>
</evidence>
<dbReference type="eggNOG" id="ENOG502QRUA">
    <property type="taxonomic scope" value="Eukaryota"/>
</dbReference>
<evidence type="ECO:0000256" key="9">
    <source>
        <dbReference type="ARBA" id="ARBA00023098"/>
    </source>
</evidence>
<evidence type="ECO:0000313" key="11">
    <source>
        <dbReference type="EMBL" id="KDO62753.1"/>
    </source>
</evidence>
<dbReference type="STRING" id="2711.A0A067F607"/>
<dbReference type="GO" id="GO:0009245">
    <property type="term" value="P:lipid A biosynthetic process"/>
    <property type="evidence" value="ECO:0007669"/>
    <property type="project" value="UniProtKB-KW"/>
</dbReference>
<keyword evidence="5" id="KW-0808">Transferase</keyword>
<comment type="pathway">
    <text evidence="1">Glycolipid biosynthesis; lipid IV(A) biosynthesis; lipid IV(A) from (3R)-3-hydroxytetradecanoyl-[acyl-carrier-protein] and UDP-N-acetyl-alpha-D-glucosamine: step 6/6.</text>
</comment>
<evidence type="ECO:0000256" key="1">
    <source>
        <dbReference type="ARBA" id="ARBA00004870"/>
    </source>
</evidence>
<keyword evidence="8" id="KW-0067">ATP-binding</keyword>
<keyword evidence="4" id="KW-0441">Lipid A biosynthesis</keyword>
<dbReference type="HAMAP" id="MF_00409">
    <property type="entry name" value="LpxK"/>
    <property type="match status" value="1"/>
</dbReference>
<dbReference type="GO" id="GO:0016020">
    <property type="term" value="C:membrane"/>
    <property type="evidence" value="ECO:0007669"/>
    <property type="project" value="GOC"/>
</dbReference>
<dbReference type="Proteomes" id="UP000027120">
    <property type="component" value="Unassembled WGS sequence"/>
</dbReference>
<evidence type="ECO:0000256" key="5">
    <source>
        <dbReference type="ARBA" id="ARBA00022679"/>
    </source>
</evidence>
<evidence type="ECO:0000256" key="3">
    <source>
        <dbReference type="ARBA" id="ARBA00022516"/>
    </source>
</evidence>
<evidence type="ECO:0000256" key="6">
    <source>
        <dbReference type="ARBA" id="ARBA00022741"/>
    </source>
</evidence>
<keyword evidence="7" id="KW-0418">Kinase</keyword>
<dbReference type="InterPro" id="IPR003758">
    <property type="entry name" value="LpxK"/>
</dbReference>
<dbReference type="PANTHER" id="PTHR42724:SF1">
    <property type="entry name" value="TETRAACYLDISACCHARIDE 4'-KINASE, MITOCHONDRIAL-RELATED"/>
    <property type="match status" value="1"/>
</dbReference>
<evidence type="ECO:0000256" key="2">
    <source>
        <dbReference type="ARBA" id="ARBA00012071"/>
    </source>
</evidence>
<organism evidence="11 12">
    <name type="scientific">Citrus sinensis</name>
    <name type="common">Sweet orange</name>
    <name type="synonym">Citrus aurantium var. sinensis</name>
    <dbReference type="NCBI Taxonomy" id="2711"/>
    <lineage>
        <taxon>Eukaryota</taxon>
        <taxon>Viridiplantae</taxon>
        <taxon>Streptophyta</taxon>
        <taxon>Embryophyta</taxon>
        <taxon>Tracheophyta</taxon>
        <taxon>Spermatophyta</taxon>
        <taxon>Magnoliopsida</taxon>
        <taxon>eudicotyledons</taxon>
        <taxon>Gunneridae</taxon>
        <taxon>Pentapetalae</taxon>
        <taxon>rosids</taxon>
        <taxon>malvids</taxon>
        <taxon>Sapindales</taxon>
        <taxon>Rutaceae</taxon>
        <taxon>Aurantioideae</taxon>
        <taxon>Citrus</taxon>
    </lineage>
</organism>
<proteinExistence type="inferred from homology"/>
<dbReference type="EC" id="2.7.1.130" evidence="2"/>
<dbReference type="NCBIfam" id="TIGR00682">
    <property type="entry name" value="lpxK"/>
    <property type="match status" value="1"/>
</dbReference>
<dbReference type="Pfam" id="PF02606">
    <property type="entry name" value="LpxK"/>
    <property type="match status" value="1"/>
</dbReference>
<feature type="transmembrane region" description="Helical" evidence="10">
    <location>
        <begin position="27"/>
        <end position="48"/>
    </location>
</feature>
<evidence type="ECO:0000256" key="7">
    <source>
        <dbReference type="ARBA" id="ARBA00022777"/>
    </source>
</evidence>
<evidence type="ECO:0000256" key="4">
    <source>
        <dbReference type="ARBA" id="ARBA00022556"/>
    </source>
</evidence>
<accession>A0A067F607</accession>
<dbReference type="GO" id="GO:0009029">
    <property type="term" value="F:lipid-A 4'-kinase activity"/>
    <property type="evidence" value="ECO:0000318"/>
    <property type="project" value="GO_Central"/>
</dbReference>